<comment type="function">
    <text evidence="8 9">F-actin-capping proteins bind in a Ca(2+)-independent manner to the fast growing ends of actin filaments (barbed end) thereby blocking the exchange of subunits at these ends. Unlike other capping proteins (such as gelsolin and severin), these proteins do not sever actin filaments.</text>
</comment>
<name>A0A9P7VD23_9ASCO</name>
<dbReference type="InterPro" id="IPR019771">
    <property type="entry name" value="F-actin_capping_bsu_CS"/>
</dbReference>
<evidence type="ECO:0000256" key="1">
    <source>
        <dbReference type="ARBA" id="ARBA00004245"/>
    </source>
</evidence>
<dbReference type="GeneID" id="66115609"/>
<organism evidence="10 11">
    <name type="scientific">Scheffersomyces spartinae</name>
    <dbReference type="NCBI Taxonomy" id="45513"/>
    <lineage>
        <taxon>Eukaryota</taxon>
        <taxon>Fungi</taxon>
        <taxon>Dikarya</taxon>
        <taxon>Ascomycota</taxon>
        <taxon>Saccharomycotina</taxon>
        <taxon>Pichiomycetes</taxon>
        <taxon>Debaryomycetaceae</taxon>
        <taxon>Scheffersomyces</taxon>
    </lineage>
</organism>
<keyword evidence="6 9" id="KW-0009">Actin-binding</keyword>
<evidence type="ECO:0000256" key="4">
    <source>
        <dbReference type="ARBA" id="ARBA00022467"/>
    </source>
</evidence>
<comment type="similarity">
    <text evidence="2 9">Belongs to the F-actin-capping protein beta subunit family.</text>
</comment>
<evidence type="ECO:0000313" key="11">
    <source>
        <dbReference type="Proteomes" id="UP000790833"/>
    </source>
</evidence>
<dbReference type="InterPro" id="IPR042276">
    <property type="entry name" value="CapZ_alpha/beta_2"/>
</dbReference>
<keyword evidence="5 9" id="KW-0963">Cytoplasm</keyword>
<keyword evidence="11" id="KW-1185">Reference proteome</keyword>
<proteinExistence type="inferred from homology"/>
<evidence type="ECO:0000256" key="3">
    <source>
        <dbReference type="ARBA" id="ARBA00021859"/>
    </source>
</evidence>
<keyword evidence="4 9" id="KW-0117">Actin capping</keyword>
<comment type="subcellular location">
    <subcellularLocation>
        <location evidence="1 9">Cytoplasm</location>
        <location evidence="1 9">Cytoskeleton</location>
    </subcellularLocation>
</comment>
<dbReference type="OrthoDB" id="9979678at2759"/>
<dbReference type="Proteomes" id="UP000790833">
    <property type="component" value="Unassembled WGS sequence"/>
</dbReference>
<evidence type="ECO:0000256" key="6">
    <source>
        <dbReference type="ARBA" id="ARBA00023203"/>
    </source>
</evidence>
<dbReference type="PRINTS" id="PR00192">
    <property type="entry name" value="FACTINCAPB"/>
</dbReference>
<dbReference type="SUPFAM" id="SSF90096">
    <property type="entry name" value="Subunits of heterodimeric actin filament capping protein Capz"/>
    <property type="match status" value="1"/>
</dbReference>
<dbReference type="PANTHER" id="PTHR10619">
    <property type="entry name" value="F-ACTIN-CAPPING PROTEIN SUBUNIT BETA"/>
    <property type="match status" value="1"/>
</dbReference>
<evidence type="ECO:0000256" key="5">
    <source>
        <dbReference type="ARBA" id="ARBA00022490"/>
    </source>
</evidence>
<dbReference type="GO" id="GO:0008290">
    <property type="term" value="C:F-actin capping protein complex"/>
    <property type="evidence" value="ECO:0007669"/>
    <property type="project" value="UniProtKB-UniRule"/>
</dbReference>
<gene>
    <name evidence="10" type="primary">CAP2</name>
    <name evidence="10" type="ORF">KQ657_002235</name>
</gene>
<evidence type="ECO:0000256" key="2">
    <source>
        <dbReference type="ARBA" id="ARBA00006039"/>
    </source>
</evidence>
<dbReference type="PROSITE" id="PS00231">
    <property type="entry name" value="F_ACTIN_CAPPING_BETA"/>
    <property type="match status" value="1"/>
</dbReference>
<protein>
    <recommendedName>
        <fullName evidence="3 9">F-actin-capping protein subunit beta</fullName>
    </recommendedName>
</protein>
<reference evidence="10" key="1">
    <citation type="submission" date="2021-03" db="EMBL/GenBank/DDBJ databases">
        <authorList>
            <person name="Palmer J.M."/>
        </authorList>
    </citation>
    <scope>NUCLEOTIDE SEQUENCE</scope>
    <source>
        <strain evidence="10">ARV_011</strain>
    </source>
</reference>
<evidence type="ECO:0000256" key="8">
    <source>
        <dbReference type="ARBA" id="ARBA00025389"/>
    </source>
</evidence>
<dbReference type="InterPro" id="IPR037282">
    <property type="entry name" value="CapZ_alpha/beta"/>
</dbReference>
<dbReference type="GO" id="GO:0030479">
    <property type="term" value="C:actin cortical patch"/>
    <property type="evidence" value="ECO:0007669"/>
    <property type="project" value="TreeGrafter"/>
</dbReference>
<dbReference type="EMBL" id="JAHMUF010000002">
    <property type="protein sequence ID" value="KAG7195850.1"/>
    <property type="molecule type" value="Genomic_DNA"/>
</dbReference>
<evidence type="ECO:0000256" key="7">
    <source>
        <dbReference type="ARBA" id="ARBA00023212"/>
    </source>
</evidence>
<dbReference type="GO" id="GO:0030036">
    <property type="term" value="P:actin cytoskeleton organization"/>
    <property type="evidence" value="ECO:0007669"/>
    <property type="project" value="InterPro"/>
</dbReference>
<sequence>MSYESKFDAALDAVRRLDPKQISSNLNHIISLVQADDSVDQDSKDDLTQDLLLSIDQPLKVNTCKESGKEYLCCDYNRDGDSYRSHWSNKYYPSVDEDAPYPPEHLRQLEIKANDAFDIYRDLYYEGGLSSVYLWESEEDEDASQLLDAGFVGVVLFQKKNEGGKWDSIHVVEVIPETKALALYKITSTVILDLSGAQSTKPGQLSLSGSLIRQLEASCSLTIEGATNLETAHLINLGQLVEKQEYNIRNLLQEVYFDKLKDIFLKDVRSIGDVGDKKLEDAKHSQVIKGLQAL</sequence>
<comment type="subunit">
    <text evidence="9">Heterodimer of an alpha and a beta subunit.</text>
</comment>
<dbReference type="Gene3D" id="3.90.1150.210">
    <property type="entry name" value="F-actin capping protein, beta subunit"/>
    <property type="match status" value="1"/>
</dbReference>
<comment type="caution">
    <text evidence="10">The sequence shown here is derived from an EMBL/GenBank/DDBJ whole genome shotgun (WGS) entry which is preliminary data.</text>
</comment>
<dbReference type="Gene3D" id="1.20.58.570">
    <property type="match status" value="1"/>
</dbReference>
<dbReference type="GO" id="GO:0051016">
    <property type="term" value="P:barbed-end actin filament capping"/>
    <property type="evidence" value="ECO:0007669"/>
    <property type="project" value="UniProtKB-UniRule"/>
</dbReference>
<evidence type="ECO:0000256" key="9">
    <source>
        <dbReference type="RuleBase" id="RU365078"/>
    </source>
</evidence>
<dbReference type="PANTHER" id="PTHR10619:SF0">
    <property type="entry name" value="F-ACTIN-CAPPING PROTEIN SUBUNIT BETA ISOFORMS 1 AND 2"/>
    <property type="match status" value="1"/>
</dbReference>
<dbReference type="AlphaFoldDB" id="A0A9P7VD23"/>
<dbReference type="Pfam" id="PF01115">
    <property type="entry name" value="F_actin_cap_B"/>
    <property type="match status" value="1"/>
</dbReference>
<dbReference type="RefSeq" id="XP_043051395.1">
    <property type="nucleotide sequence ID" value="XM_043193007.1"/>
</dbReference>
<evidence type="ECO:0000313" key="10">
    <source>
        <dbReference type="EMBL" id="KAG7195850.1"/>
    </source>
</evidence>
<dbReference type="InterPro" id="IPR001698">
    <property type="entry name" value="CAPZB"/>
</dbReference>
<dbReference type="InterPro" id="IPR043175">
    <property type="entry name" value="CAPZB_N"/>
</dbReference>
<dbReference type="GO" id="GO:0000902">
    <property type="term" value="P:cell morphogenesis"/>
    <property type="evidence" value="ECO:0007669"/>
    <property type="project" value="TreeGrafter"/>
</dbReference>
<accession>A0A9P7VD23</accession>
<keyword evidence="7 9" id="KW-0206">Cytoskeleton</keyword>
<dbReference type="FunFam" id="1.20.58.570:FF:000001">
    <property type="entry name" value="F-actin-capping protein subunit beta"/>
    <property type="match status" value="1"/>
</dbReference>
<dbReference type="GO" id="GO:0051015">
    <property type="term" value="F:actin filament binding"/>
    <property type="evidence" value="ECO:0007669"/>
    <property type="project" value="TreeGrafter"/>
</dbReference>